<dbReference type="Pfam" id="PF11181">
    <property type="entry name" value="YflT"/>
    <property type="match status" value="1"/>
</dbReference>
<evidence type="ECO:0000313" key="3">
    <source>
        <dbReference type="EMBL" id="QNP57379.1"/>
    </source>
</evidence>
<keyword evidence="1" id="KW-0812">Transmembrane</keyword>
<keyword evidence="1" id="KW-0472">Membrane</keyword>
<keyword evidence="1" id="KW-1133">Transmembrane helix</keyword>
<evidence type="ECO:0000313" key="4">
    <source>
        <dbReference type="Proteomes" id="UP000516117"/>
    </source>
</evidence>
<name>A0A7H0HA13_9ACTN</name>
<sequence>MTEPQARMSRLMQLDFPQHVAEYPTYEEAQAAVDFLADSKFPVQNLLIVGTNLRLLERVTGRRTWGSVLGQGLISGITTGLMVGLMLMVFLQGDMVMLFVGLGMGMLFGLLAAGLGQAMSGGKRDFNSAKQTVATRYEVLAEHKVAQQARDLLAERPGARAALFE</sequence>
<accession>A0A7H0HA13</accession>
<protein>
    <recommendedName>
        <fullName evidence="2">General stress protein 17M-like domain-containing protein</fullName>
    </recommendedName>
</protein>
<gene>
    <name evidence="3" type="ORF">H9L22_09215</name>
</gene>
<keyword evidence="4" id="KW-1185">Reference proteome</keyword>
<reference evidence="3 4" key="1">
    <citation type="submission" date="2020-08" db="EMBL/GenBank/DDBJ databases">
        <title>Genome sequence of Tessaracoccus defluvii JCM 17540T.</title>
        <authorList>
            <person name="Hyun D.-W."/>
            <person name="Bae J.-W."/>
        </authorList>
    </citation>
    <scope>NUCLEOTIDE SEQUENCE [LARGE SCALE GENOMIC DNA]</scope>
    <source>
        <strain evidence="3 4">JCM 17540</strain>
    </source>
</reference>
<evidence type="ECO:0000259" key="2">
    <source>
        <dbReference type="Pfam" id="PF11181"/>
    </source>
</evidence>
<dbReference type="KEGG" id="tdf:H9L22_09215"/>
<proteinExistence type="predicted"/>
<dbReference type="AlphaFoldDB" id="A0A7H0HA13"/>
<evidence type="ECO:0000256" key="1">
    <source>
        <dbReference type="SAM" id="Phobius"/>
    </source>
</evidence>
<organism evidence="3 4">
    <name type="scientific">Tessaracoccus defluvii</name>
    <dbReference type="NCBI Taxonomy" id="1285901"/>
    <lineage>
        <taxon>Bacteria</taxon>
        <taxon>Bacillati</taxon>
        <taxon>Actinomycetota</taxon>
        <taxon>Actinomycetes</taxon>
        <taxon>Propionibacteriales</taxon>
        <taxon>Propionibacteriaceae</taxon>
        <taxon>Tessaracoccus</taxon>
    </lineage>
</organism>
<dbReference type="Proteomes" id="UP000516117">
    <property type="component" value="Chromosome"/>
</dbReference>
<dbReference type="EMBL" id="CP060789">
    <property type="protein sequence ID" value="QNP57379.1"/>
    <property type="molecule type" value="Genomic_DNA"/>
</dbReference>
<feature type="transmembrane region" description="Helical" evidence="1">
    <location>
        <begin position="68"/>
        <end position="90"/>
    </location>
</feature>
<feature type="transmembrane region" description="Helical" evidence="1">
    <location>
        <begin position="96"/>
        <end position="115"/>
    </location>
</feature>
<dbReference type="RefSeq" id="WP_187722468.1">
    <property type="nucleotide sequence ID" value="NZ_BAABBL010000006.1"/>
</dbReference>
<feature type="domain" description="General stress protein 17M-like" evidence="2">
    <location>
        <begin position="19"/>
        <end position="86"/>
    </location>
</feature>
<dbReference type="InterPro" id="IPR025889">
    <property type="entry name" value="GSP17M-like_dom"/>
</dbReference>